<reference evidence="2" key="1">
    <citation type="submission" date="2016-11" db="UniProtKB">
        <authorList>
            <consortium name="WormBaseParasite"/>
        </authorList>
    </citation>
    <scope>IDENTIFICATION</scope>
</reference>
<protein>
    <submittedName>
        <fullName evidence="2">Uncharacterized protein</fullName>
    </submittedName>
</protein>
<organism evidence="1 2">
    <name type="scientific">Heterorhabditis bacteriophora</name>
    <name type="common">Entomopathogenic nematode worm</name>
    <dbReference type="NCBI Taxonomy" id="37862"/>
    <lineage>
        <taxon>Eukaryota</taxon>
        <taxon>Metazoa</taxon>
        <taxon>Ecdysozoa</taxon>
        <taxon>Nematoda</taxon>
        <taxon>Chromadorea</taxon>
        <taxon>Rhabditida</taxon>
        <taxon>Rhabditina</taxon>
        <taxon>Rhabditomorpha</taxon>
        <taxon>Strongyloidea</taxon>
        <taxon>Heterorhabditidae</taxon>
        <taxon>Heterorhabditis</taxon>
    </lineage>
</organism>
<proteinExistence type="predicted"/>
<dbReference type="Proteomes" id="UP000095283">
    <property type="component" value="Unplaced"/>
</dbReference>
<keyword evidence="1" id="KW-1185">Reference proteome</keyword>
<evidence type="ECO:0000313" key="2">
    <source>
        <dbReference type="WBParaSite" id="Hba_08596"/>
    </source>
</evidence>
<dbReference type="WBParaSite" id="Hba_08596">
    <property type="protein sequence ID" value="Hba_08596"/>
    <property type="gene ID" value="Hba_08596"/>
</dbReference>
<accession>A0A1I7WTZ0</accession>
<name>A0A1I7WTZ0_HETBA</name>
<evidence type="ECO:0000313" key="1">
    <source>
        <dbReference type="Proteomes" id="UP000095283"/>
    </source>
</evidence>
<sequence>MKKVTLMVQMDFLPMSELRTERSFFSTLNLGGGSLMHKGLVISRINSCTDY</sequence>
<dbReference type="AlphaFoldDB" id="A0A1I7WTZ0"/>